<dbReference type="Pfam" id="PF10708">
    <property type="entry name" value="DUF2510"/>
    <property type="match status" value="1"/>
</dbReference>
<evidence type="ECO:0000313" key="3">
    <source>
        <dbReference type="EMBL" id="GAA3741184.1"/>
    </source>
</evidence>
<dbReference type="EMBL" id="BAABAE010000003">
    <property type="protein sequence ID" value="GAA3741184.1"/>
    <property type="molecule type" value="Genomic_DNA"/>
</dbReference>
<accession>A0ABP7FJ43</accession>
<dbReference type="RefSeq" id="WP_344755531.1">
    <property type="nucleotide sequence ID" value="NZ_BAABAE010000003.1"/>
</dbReference>
<feature type="transmembrane region" description="Helical" evidence="1">
    <location>
        <begin position="63"/>
        <end position="87"/>
    </location>
</feature>
<feature type="transmembrane region" description="Helical" evidence="1">
    <location>
        <begin position="141"/>
        <end position="160"/>
    </location>
</feature>
<feature type="transmembrane region" description="Helical" evidence="1">
    <location>
        <begin position="172"/>
        <end position="201"/>
    </location>
</feature>
<keyword evidence="1" id="KW-0472">Membrane</keyword>
<keyword evidence="1" id="KW-1133">Transmembrane helix</keyword>
<evidence type="ECO:0000256" key="1">
    <source>
        <dbReference type="SAM" id="Phobius"/>
    </source>
</evidence>
<sequence>MTNTPAGWYPDPEDATRSRWWDGIEWSQHRSATAAPYSATAGYSTTATAAALKAPEGTEWNTVWIWLVVLLPLIPMIGLFTIDWGSLIDLSDPTGMSSLAFLVSPGYLIGTIGGWVGYGLCAWFAYLDWRELQRRGVPRPFHFAWVFLSSAVYAIGRSVVVRKRTGRGISPMWATIATLVVSFGVVIYIMVAMMSAVFAAVSTFPR</sequence>
<feature type="transmembrane region" description="Helical" evidence="1">
    <location>
        <begin position="99"/>
        <end position="126"/>
    </location>
</feature>
<evidence type="ECO:0000259" key="2">
    <source>
        <dbReference type="Pfam" id="PF10708"/>
    </source>
</evidence>
<reference evidence="4" key="1">
    <citation type="journal article" date="2019" name="Int. J. Syst. Evol. Microbiol.">
        <title>The Global Catalogue of Microorganisms (GCM) 10K type strain sequencing project: providing services to taxonomists for standard genome sequencing and annotation.</title>
        <authorList>
            <consortium name="The Broad Institute Genomics Platform"/>
            <consortium name="The Broad Institute Genome Sequencing Center for Infectious Disease"/>
            <person name="Wu L."/>
            <person name="Ma J."/>
        </authorList>
    </citation>
    <scope>NUCLEOTIDE SEQUENCE [LARGE SCALE GENOMIC DNA]</scope>
    <source>
        <strain evidence="4">JCM 16949</strain>
    </source>
</reference>
<dbReference type="Proteomes" id="UP001501004">
    <property type="component" value="Unassembled WGS sequence"/>
</dbReference>
<feature type="domain" description="DUF2510" evidence="2">
    <location>
        <begin position="6"/>
        <end position="36"/>
    </location>
</feature>
<dbReference type="InterPro" id="IPR018929">
    <property type="entry name" value="DUF2510"/>
</dbReference>
<proteinExistence type="predicted"/>
<comment type="caution">
    <text evidence="3">The sequence shown here is derived from an EMBL/GenBank/DDBJ whole genome shotgun (WGS) entry which is preliminary data.</text>
</comment>
<protein>
    <recommendedName>
        <fullName evidence="2">DUF2510 domain-containing protein</fullName>
    </recommendedName>
</protein>
<keyword evidence="1" id="KW-0812">Transmembrane</keyword>
<evidence type="ECO:0000313" key="4">
    <source>
        <dbReference type="Proteomes" id="UP001501004"/>
    </source>
</evidence>
<gene>
    <name evidence="3" type="ORF">GCM10022239_16120</name>
</gene>
<keyword evidence="4" id="KW-1185">Reference proteome</keyword>
<name>A0ABP7FJ43_9MICO</name>
<organism evidence="3 4">
    <name type="scientific">Leifsonella bigeumensis</name>
    <dbReference type="NCBI Taxonomy" id="433643"/>
    <lineage>
        <taxon>Bacteria</taxon>
        <taxon>Bacillati</taxon>
        <taxon>Actinomycetota</taxon>
        <taxon>Actinomycetes</taxon>
        <taxon>Micrococcales</taxon>
        <taxon>Microbacteriaceae</taxon>
        <taxon>Leifsonella</taxon>
    </lineage>
</organism>